<protein>
    <submittedName>
        <fullName evidence="2">Uncharacterized protein</fullName>
    </submittedName>
</protein>
<sequence length="201" mass="23292">MARLSAISFRCLESGYEKNITQEKWVYGRNKANSSCFGFRPRVQIPTKTDCMDSRTMEWVRDQLKQFNQMQKPCLINEQHTESSSRQVNLLKSRAQFRKMRRHSTQFLMEFDKILSFKRSISNIEALTKLPQVNGIGAPDASDIITKKMTMDETVNVLSSIFKSQENRKMEPDAVRTRTSLVKENKQTNLLPLLKHNLSVA</sequence>
<dbReference type="Proteomes" id="UP000887574">
    <property type="component" value="Unplaced"/>
</dbReference>
<dbReference type="WBParaSite" id="jg20840">
    <property type="protein sequence ID" value="jg20840"/>
    <property type="gene ID" value="jg20840"/>
</dbReference>
<dbReference type="AlphaFoldDB" id="A0A915DLS2"/>
<name>A0A915DLS2_9BILA</name>
<evidence type="ECO:0000313" key="1">
    <source>
        <dbReference type="Proteomes" id="UP000887574"/>
    </source>
</evidence>
<evidence type="ECO:0000313" key="2">
    <source>
        <dbReference type="WBParaSite" id="jg20840"/>
    </source>
</evidence>
<reference evidence="2" key="1">
    <citation type="submission" date="2022-11" db="UniProtKB">
        <authorList>
            <consortium name="WormBaseParasite"/>
        </authorList>
    </citation>
    <scope>IDENTIFICATION</scope>
</reference>
<accession>A0A915DLS2</accession>
<keyword evidence="1" id="KW-1185">Reference proteome</keyword>
<organism evidence="1 2">
    <name type="scientific">Ditylenchus dipsaci</name>
    <dbReference type="NCBI Taxonomy" id="166011"/>
    <lineage>
        <taxon>Eukaryota</taxon>
        <taxon>Metazoa</taxon>
        <taxon>Ecdysozoa</taxon>
        <taxon>Nematoda</taxon>
        <taxon>Chromadorea</taxon>
        <taxon>Rhabditida</taxon>
        <taxon>Tylenchina</taxon>
        <taxon>Tylenchomorpha</taxon>
        <taxon>Sphaerularioidea</taxon>
        <taxon>Anguinidae</taxon>
        <taxon>Anguininae</taxon>
        <taxon>Ditylenchus</taxon>
    </lineage>
</organism>
<proteinExistence type="predicted"/>